<dbReference type="GO" id="GO:0015833">
    <property type="term" value="P:peptide transport"/>
    <property type="evidence" value="ECO:0007669"/>
    <property type="project" value="TreeGrafter"/>
</dbReference>
<gene>
    <name evidence="7" type="ORF">G7Y82_18525</name>
</gene>
<keyword evidence="4 5" id="KW-0732">Signal</keyword>
<dbReference type="PANTHER" id="PTHR30290">
    <property type="entry name" value="PERIPLASMIC BINDING COMPONENT OF ABC TRANSPORTER"/>
    <property type="match status" value="1"/>
</dbReference>
<feature type="chain" id="PRO_5036961075" evidence="5">
    <location>
        <begin position="26"/>
        <end position="559"/>
    </location>
</feature>
<organism evidence="7 8">
    <name type="scientific">Solimonas marina</name>
    <dbReference type="NCBI Taxonomy" id="2714601"/>
    <lineage>
        <taxon>Bacteria</taxon>
        <taxon>Pseudomonadati</taxon>
        <taxon>Pseudomonadota</taxon>
        <taxon>Gammaproteobacteria</taxon>
        <taxon>Nevskiales</taxon>
        <taxon>Nevskiaceae</taxon>
        <taxon>Solimonas</taxon>
    </lineage>
</organism>
<dbReference type="GO" id="GO:1904680">
    <property type="term" value="F:peptide transmembrane transporter activity"/>
    <property type="evidence" value="ECO:0007669"/>
    <property type="project" value="TreeGrafter"/>
</dbReference>
<comment type="subcellular location">
    <subcellularLocation>
        <location evidence="1">Cell envelope</location>
    </subcellularLocation>
</comment>
<dbReference type="RefSeq" id="WP_168149635.1">
    <property type="nucleotide sequence ID" value="NZ_JAAVXB010000013.1"/>
</dbReference>
<evidence type="ECO:0000256" key="5">
    <source>
        <dbReference type="SAM" id="SignalP"/>
    </source>
</evidence>
<dbReference type="Gene3D" id="3.40.190.10">
    <property type="entry name" value="Periplasmic binding protein-like II"/>
    <property type="match status" value="1"/>
</dbReference>
<comment type="similarity">
    <text evidence="2">Belongs to the bacterial solute-binding protein 5 family.</text>
</comment>
<dbReference type="PANTHER" id="PTHR30290:SF10">
    <property type="entry name" value="PERIPLASMIC OLIGOPEPTIDE-BINDING PROTEIN-RELATED"/>
    <property type="match status" value="1"/>
</dbReference>
<evidence type="ECO:0000313" key="8">
    <source>
        <dbReference type="Proteomes" id="UP000653472"/>
    </source>
</evidence>
<dbReference type="Gene3D" id="3.10.105.10">
    <property type="entry name" value="Dipeptide-binding Protein, Domain 3"/>
    <property type="match status" value="1"/>
</dbReference>
<dbReference type="GO" id="GO:0030288">
    <property type="term" value="C:outer membrane-bounded periplasmic space"/>
    <property type="evidence" value="ECO:0007669"/>
    <property type="project" value="UniProtKB-ARBA"/>
</dbReference>
<dbReference type="InterPro" id="IPR039424">
    <property type="entry name" value="SBP_5"/>
</dbReference>
<accession>A0A969WD11</accession>
<comment type="caution">
    <text evidence="7">The sequence shown here is derived from an EMBL/GenBank/DDBJ whole genome shotgun (WGS) entry which is preliminary data.</text>
</comment>
<dbReference type="InterPro" id="IPR000914">
    <property type="entry name" value="SBP_5_dom"/>
</dbReference>
<dbReference type="EMBL" id="JAAVXB010000013">
    <property type="protein sequence ID" value="NKF24313.1"/>
    <property type="molecule type" value="Genomic_DNA"/>
</dbReference>
<dbReference type="FunFam" id="3.90.76.10:FF:000001">
    <property type="entry name" value="Oligopeptide ABC transporter substrate-binding protein"/>
    <property type="match status" value="1"/>
</dbReference>
<dbReference type="InterPro" id="IPR030678">
    <property type="entry name" value="Peptide/Ni-bd"/>
</dbReference>
<proteinExistence type="inferred from homology"/>
<evidence type="ECO:0000313" key="7">
    <source>
        <dbReference type="EMBL" id="NKF24313.1"/>
    </source>
</evidence>
<feature type="signal peptide" evidence="5">
    <location>
        <begin position="1"/>
        <end position="25"/>
    </location>
</feature>
<keyword evidence="3" id="KW-0813">Transport</keyword>
<dbReference type="AlphaFoldDB" id="A0A969WD11"/>
<feature type="domain" description="Solute-binding protein family 5" evidence="6">
    <location>
        <begin position="97"/>
        <end position="474"/>
    </location>
</feature>
<evidence type="ECO:0000256" key="3">
    <source>
        <dbReference type="ARBA" id="ARBA00022448"/>
    </source>
</evidence>
<dbReference type="Proteomes" id="UP000653472">
    <property type="component" value="Unassembled WGS sequence"/>
</dbReference>
<reference evidence="7" key="1">
    <citation type="submission" date="2020-03" db="EMBL/GenBank/DDBJ databases">
        <title>Solimonas marina sp. nov., isolated from deep seawater of the Pacific Ocean.</title>
        <authorList>
            <person name="Liu X."/>
            <person name="Lai Q."/>
            <person name="Sun F."/>
            <person name="Gai Y."/>
            <person name="Li G."/>
            <person name="Shao Z."/>
        </authorList>
    </citation>
    <scope>NUCLEOTIDE SEQUENCE</scope>
    <source>
        <strain evidence="7">C16B3</strain>
    </source>
</reference>
<evidence type="ECO:0000256" key="2">
    <source>
        <dbReference type="ARBA" id="ARBA00005695"/>
    </source>
</evidence>
<dbReference type="CDD" id="cd08504">
    <property type="entry name" value="PBP2_OppA"/>
    <property type="match status" value="1"/>
</dbReference>
<protein>
    <submittedName>
        <fullName evidence="7">Peptide ABC transporter substrate-binding protein</fullName>
    </submittedName>
</protein>
<dbReference type="Pfam" id="PF00496">
    <property type="entry name" value="SBP_bac_5"/>
    <property type="match status" value="1"/>
</dbReference>
<dbReference type="GO" id="GO:0043190">
    <property type="term" value="C:ATP-binding cassette (ABC) transporter complex"/>
    <property type="evidence" value="ECO:0007669"/>
    <property type="project" value="InterPro"/>
</dbReference>
<dbReference type="SUPFAM" id="SSF53850">
    <property type="entry name" value="Periplasmic binding protein-like II"/>
    <property type="match status" value="1"/>
</dbReference>
<dbReference type="PIRSF" id="PIRSF002741">
    <property type="entry name" value="MppA"/>
    <property type="match status" value="1"/>
</dbReference>
<dbReference type="Gene3D" id="3.90.76.10">
    <property type="entry name" value="Dipeptide-binding Protein, Domain 1"/>
    <property type="match status" value="1"/>
</dbReference>
<evidence type="ECO:0000256" key="1">
    <source>
        <dbReference type="ARBA" id="ARBA00004196"/>
    </source>
</evidence>
<keyword evidence="8" id="KW-1185">Reference proteome</keyword>
<evidence type="ECO:0000256" key="4">
    <source>
        <dbReference type="ARBA" id="ARBA00022729"/>
    </source>
</evidence>
<name>A0A969WD11_9GAMM</name>
<sequence length="559" mass="62566">MFSLHAPAGRRALLPALLLSLLAFAACGRHDDASLPQAAPAIKVGTQPAPDAEQVLSRQILGSPRTLDPSLSTGIPAQHVLDDLFEGLVTIDEAGHIAPGVATSWEISADGLTWTFHLRDDAQWSNGQPVTAQDFIYGWRRTVAPATASEYAQALAPIVNAYDISTGKKPVDQLGAEAPDPHTLVVHLVAPTPYFLELLTMAYLAPLYKPAIDQWGDAWIQAGHMISNGPFLLSESVINGHITLLKNPHYWDAANVRIQKVVYYPINDPSAATSRYLAGELDWTNRFVASDTERLTKALGDQVVHGPYFGTVMLGFNNAVPPFKDNPKLRRAMSMAIDRKIITRYIEHGIATPAYNMIPPLAGYTPAIPDWAKLSDDDRHALARKLYHEAGYSDKHPLNVVLTYPTSGPSVRRFMDAIAAMWRINLGANVQLYDVQWKVLLQRLQMKQPIFFWNAWIGDYPDPFTFMQLFQKGFAQNYGDYYDPKFEALLARAQASPDNAERYRLFHQAEQILNDDGAYIPFYYYPTTHLVKPYLKGWKDNVLDRNLSRYMVVLQHEGH</sequence>
<evidence type="ECO:0000259" key="6">
    <source>
        <dbReference type="Pfam" id="PF00496"/>
    </source>
</evidence>